<reference evidence="2" key="1">
    <citation type="journal article" date="2019" name="Int. J. Syst. Evol. Microbiol.">
        <title>The Global Catalogue of Microorganisms (GCM) 10K type strain sequencing project: providing services to taxonomists for standard genome sequencing and annotation.</title>
        <authorList>
            <consortium name="The Broad Institute Genomics Platform"/>
            <consortium name="The Broad Institute Genome Sequencing Center for Infectious Disease"/>
            <person name="Wu L."/>
            <person name="Ma J."/>
        </authorList>
    </citation>
    <scope>NUCLEOTIDE SEQUENCE [LARGE SCALE GENOMIC DNA]</scope>
    <source>
        <strain evidence="2">JCM 16117</strain>
    </source>
</reference>
<protein>
    <submittedName>
        <fullName evidence="1">Uncharacterized protein</fullName>
    </submittedName>
</protein>
<keyword evidence="2" id="KW-1185">Reference proteome</keyword>
<gene>
    <name evidence="1" type="ORF">GCM10009851_34930</name>
</gene>
<comment type="caution">
    <text evidence="1">The sequence shown here is derived from an EMBL/GenBank/DDBJ whole genome shotgun (WGS) entry which is preliminary data.</text>
</comment>
<sequence>MLNLMGRQDDVFLRGAFMAPPGRIPHPDAITDGETLDIMAKRIDDASAVLAGNMRLAEVLYLSGATAACINVCRVDPSDLDIDPNVSWADIRERTVDELKDISVARFEVDDCIHAEVFVSRIGAACT</sequence>
<proteinExistence type="predicted"/>
<dbReference type="EMBL" id="BAAAQY010000012">
    <property type="protein sequence ID" value="GAA2246477.1"/>
    <property type="molecule type" value="Genomic_DNA"/>
</dbReference>
<accession>A0ABP5QX81</accession>
<dbReference type="Proteomes" id="UP001500929">
    <property type="component" value="Unassembled WGS sequence"/>
</dbReference>
<organism evidence="1 2">
    <name type="scientific">Herbiconiux moechotypicola</name>
    <dbReference type="NCBI Taxonomy" id="637393"/>
    <lineage>
        <taxon>Bacteria</taxon>
        <taxon>Bacillati</taxon>
        <taxon>Actinomycetota</taxon>
        <taxon>Actinomycetes</taxon>
        <taxon>Micrococcales</taxon>
        <taxon>Microbacteriaceae</taxon>
        <taxon>Herbiconiux</taxon>
    </lineage>
</organism>
<evidence type="ECO:0000313" key="1">
    <source>
        <dbReference type="EMBL" id="GAA2246477.1"/>
    </source>
</evidence>
<evidence type="ECO:0000313" key="2">
    <source>
        <dbReference type="Proteomes" id="UP001500929"/>
    </source>
</evidence>
<name>A0ABP5QX81_9MICO</name>